<dbReference type="AlphaFoldDB" id="A0A512M2H1"/>
<dbReference type="Proteomes" id="UP000321577">
    <property type="component" value="Unassembled WGS sequence"/>
</dbReference>
<evidence type="ECO:0000313" key="1">
    <source>
        <dbReference type="EMBL" id="GEP40939.1"/>
    </source>
</evidence>
<organism evidence="1 2">
    <name type="scientific">Brevifollis gellanilyticus</name>
    <dbReference type="NCBI Taxonomy" id="748831"/>
    <lineage>
        <taxon>Bacteria</taxon>
        <taxon>Pseudomonadati</taxon>
        <taxon>Verrucomicrobiota</taxon>
        <taxon>Verrucomicrobiia</taxon>
        <taxon>Verrucomicrobiales</taxon>
        <taxon>Verrucomicrobiaceae</taxon>
    </lineage>
</organism>
<gene>
    <name evidence="1" type="ORF">BGE01nite_02300</name>
</gene>
<reference evidence="1 2" key="1">
    <citation type="submission" date="2019-07" db="EMBL/GenBank/DDBJ databases">
        <title>Whole genome shotgun sequence of Brevifollis gellanilyticus NBRC 108608.</title>
        <authorList>
            <person name="Hosoyama A."/>
            <person name="Uohara A."/>
            <person name="Ohji S."/>
            <person name="Ichikawa N."/>
        </authorList>
    </citation>
    <scope>NUCLEOTIDE SEQUENCE [LARGE SCALE GENOMIC DNA]</scope>
    <source>
        <strain evidence="1 2">NBRC 108608</strain>
    </source>
</reference>
<protein>
    <submittedName>
        <fullName evidence="1">Uncharacterized protein</fullName>
    </submittedName>
</protein>
<name>A0A512M2H1_9BACT</name>
<accession>A0A512M2H1</accession>
<comment type="caution">
    <text evidence="1">The sequence shown here is derived from an EMBL/GenBank/DDBJ whole genome shotgun (WGS) entry which is preliminary data.</text>
</comment>
<evidence type="ECO:0000313" key="2">
    <source>
        <dbReference type="Proteomes" id="UP000321577"/>
    </source>
</evidence>
<keyword evidence="2" id="KW-1185">Reference proteome</keyword>
<proteinExistence type="predicted"/>
<sequence length="104" mass="11237">MPDVGLFTATKPVPKSTPVIVRYSVEVGGLPVYSESYDVDTLAKELRKDPEHALALWARRLTAVVEARSRPGFSAALTRAIGDGQCCDYGRENCKALDDLGEPG</sequence>
<dbReference type="EMBL" id="BKAG01000001">
    <property type="protein sequence ID" value="GEP40939.1"/>
    <property type="molecule type" value="Genomic_DNA"/>
</dbReference>